<evidence type="ECO:0000256" key="2">
    <source>
        <dbReference type="ARBA" id="ARBA00022763"/>
    </source>
</evidence>
<dbReference type="RefSeq" id="WP_149458811.1">
    <property type="nucleotide sequence ID" value="NZ_SCWC02000002.1"/>
</dbReference>
<dbReference type="InterPro" id="IPR013507">
    <property type="entry name" value="DNA_mismatch_S5_2-like"/>
</dbReference>
<evidence type="ECO:0000313" key="8">
    <source>
        <dbReference type="EMBL" id="KAA1040349.1"/>
    </source>
</evidence>
<evidence type="ECO:0000256" key="4">
    <source>
        <dbReference type="HAMAP-Rule" id="MF_00149"/>
    </source>
</evidence>
<dbReference type="SMART" id="SM01340">
    <property type="entry name" value="DNA_mis_repair"/>
    <property type="match status" value="1"/>
</dbReference>
<dbReference type="InterPro" id="IPR014790">
    <property type="entry name" value="MutL_C"/>
</dbReference>
<dbReference type="CDD" id="cd16926">
    <property type="entry name" value="HATPase_MutL-MLH-PMS-like"/>
    <property type="match status" value="1"/>
</dbReference>
<feature type="domain" description="DNA mismatch repair protein S5" evidence="7">
    <location>
        <begin position="207"/>
        <end position="325"/>
    </location>
</feature>
<dbReference type="SUPFAM" id="SSF54211">
    <property type="entry name" value="Ribosomal protein S5 domain 2-like"/>
    <property type="match status" value="1"/>
</dbReference>
<evidence type="ECO:0000259" key="6">
    <source>
        <dbReference type="SMART" id="SM00853"/>
    </source>
</evidence>
<evidence type="ECO:0000256" key="3">
    <source>
        <dbReference type="ARBA" id="ARBA00023204"/>
    </source>
</evidence>
<sequence length="600" mass="67453">MGIIQELDIQLANKIAAGEVVERPASVVKELVENAIDAGSTQITVKVTEAGLQTITVSDNGAGILEEDMPLAFGRHATSKINSDHDLFHIRTLGFRGEALASISAVSKVVMKSCADGKIGHQLSVAGGRMEQSLTRAKQGTEITVSDLFYNTPARLKYVKSLHTELGKITDMMNRFAMSHPKIRFTFYADDKMMLQTTGSGRLAEVMASIYGMKIARDLVEITGQTGDYEVTGLVAKPEHTRANRHYISLFINGRYIRNFMLTKAMMTAYHTLLPIGRYPIAALHIKMDPALVDVNVHPTKQEVRLSKEADLMALIEQLIKQALLGRSLIPQVDVKKNKVLEKFEQQKFSYDQQLIADPAVEPPAVKAVIREALPETPVTQRDNKPLPEQPPLEQTPEQAPLDQPRERKLPFMEVVGQVHGTYIIAQNDEGMYMIDQHAAQERIKYEYFKTRIGQVTHDVQPLLLPLTLTFTNDEALRINRHLDELNAVGIVLENFGGSDYIVQEVPVWFPANAEETIKDIIDYCLNHQSVDLNKFREDTAIMMSCKKSIKANHYLRHADMARLIEELSFTSEPYTCPHGRPITIQFTGYDLEKLFKRVM</sequence>
<feature type="domain" description="MutL C-terminal dimerisation" evidence="6">
    <location>
        <begin position="415"/>
        <end position="556"/>
    </location>
</feature>
<reference evidence="8 9" key="1">
    <citation type="submission" date="2019-09" db="EMBL/GenBank/DDBJ databases">
        <authorList>
            <person name="Mazhar S."/>
            <person name="Altermann E."/>
            <person name="Hill C."/>
            <person name="Mcauliffe O."/>
        </authorList>
    </citation>
    <scope>NUCLEOTIDE SEQUENCE [LARGE SCALE GENOMIC DNA]</scope>
    <source>
        <strain evidence="8 9">ATCC 51831</strain>
    </source>
</reference>
<dbReference type="InterPro" id="IPR037198">
    <property type="entry name" value="MutL_C_sf"/>
</dbReference>
<dbReference type="SUPFAM" id="SSF118116">
    <property type="entry name" value="DNA mismatch repair protein MutL"/>
    <property type="match status" value="1"/>
</dbReference>
<comment type="caution">
    <text evidence="8">The sequence shown here is derived from an EMBL/GenBank/DDBJ whole genome shotgun (WGS) entry which is preliminary data.</text>
</comment>
<dbReference type="InterPro" id="IPR014762">
    <property type="entry name" value="DNA_mismatch_repair_CS"/>
</dbReference>
<dbReference type="Gene3D" id="3.30.230.10">
    <property type="match status" value="1"/>
</dbReference>
<dbReference type="InterPro" id="IPR042120">
    <property type="entry name" value="MutL_C_dimsub"/>
</dbReference>
<dbReference type="InterPro" id="IPR020568">
    <property type="entry name" value="Ribosomal_Su5_D2-typ_SF"/>
</dbReference>
<keyword evidence="8" id="KW-0378">Hydrolase</keyword>
<evidence type="ECO:0000259" key="7">
    <source>
        <dbReference type="SMART" id="SM01340"/>
    </source>
</evidence>
<keyword evidence="9" id="KW-1185">Reference proteome</keyword>
<dbReference type="InterPro" id="IPR042121">
    <property type="entry name" value="MutL_C_regsub"/>
</dbReference>
<dbReference type="InterPro" id="IPR002099">
    <property type="entry name" value="MutL/Mlh/PMS"/>
</dbReference>
<keyword evidence="8" id="KW-0255">Endonuclease</keyword>
<dbReference type="SUPFAM" id="SSF55874">
    <property type="entry name" value="ATPase domain of HSP90 chaperone/DNA topoisomerase II/histidine kinase"/>
    <property type="match status" value="1"/>
</dbReference>
<comment type="function">
    <text evidence="4">This protein is involved in the repair of mismatches in DNA. It is required for dam-dependent methyl-directed DNA mismatch repair. May act as a 'molecular matchmaker', a protein that promotes the formation of a stable complex between two or more DNA-binding proteins in an ATP-dependent manner without itself being part of a final effector complex.</text>
</comment>
<keyword evidence="3 4" id="KW-0234">DNA repair</keyword>
<comment type="similarity">
    <text evidence="1 4">Belongs to the DNA mismatch repair MutL/HexB family.</text>
</comment>
<dbReference type="PANTHER" id="PTHR10073:SF12">
    <property type="entry name" value="DNA MISMATCH REPAIR PROTEIN MLH1"/>
    <property type="match status" value="1"/>
</dbReference>
<dbReference type="SMART" id="SM00853">
    <property type="entry name" value="MutL_C"/>
    <property type="match status" value="1"/>
</dbReference>
<proteinExistence type="inferred from homology"/>
<accession>A0ABQ6RAJ5</accession>
<dbReference type="Pfam" id="PF08676">
    <property type="entry name" value="MutL_C"/>
    <property type="match status" value="1"/>
</dbReference>
<keyword evidence="2 4" id="KW-0227">DNA damage</keyword>
<dbReference type="HAMAP" id="MF_00149">
    <property type="entry name" value="DNA_mis_repair"/>
    <property type="match status" value="1"/>
</dbReference>
<dbReference type="GO" id="GO:0004519">
    <property type="term" value="F:endonuclease activity"/>
    <property type="evidence" value="ECO:0007669"/>
    <property type="project" value="UniProtKB-KW"/>
</dbReference>
<evidence type="ECO:0000256" key="5">
    <source>
        <dbReference type="SAM" id="MobiDB-lite"/>
    </source>
</evidence>
<dbReference type="NCBIfam" id="TIGR00585">
    <property type="entry name" value="mutl"/>
    <property type="match status" value="1"/>
</dbReference>
<dbReference type="InterPro" id="IPR020667">
    <property type="entry name" value="DNA_mismatch_repair_MutL"/>
</dbReference>
<dbReference type="PROSITE" id="PS00058">
    <property type="entry name" value="DNA_MISMATCH_REPAIR_1"/>
    <property type="match status" value="1"/>
</dbReference>
<feature type="region of interest" description="Disordered" evidence="5">
    <location>
        <begin position="374"/>
        <end position="403"/>
    </location>
</feature>
<dbReference type="Pfam" id="PF01119">
    <property type="entry name" value="DNA_mis_repair"/>
    <property type="match status" value="1"/>
</dbReference>
<evidence type="ECO:0000313" key="9">
    <source>
        <dbReference type="Proteomes" id="UP000295735"/>
    </source>
</evidence>
<dbReference type="EMBL" id="SCWC02000002">
    <property type="protein sequence ID" value="KAA1040349.1"/>
    <property type="molecule type" value="Genomic_DNA"/>
</dbReference>
<dbReference type="PANTHER" id="PTHR10073">
    <property type="entry name" value="DNA MISMATCH REPAIR PROTEIN MLH, PMS, MUTL"/>
    <property type="match status" value="1"/>
</dbReference>
<keyword evidence="8" id="KW-0540">Nuclease</keyword>
<evidence type="ECO:0000256" key="1">
    <source>
        <dbReference type="ARBA" id="ARBA00006082"/>
    </source>
</evidence>
<dbReference type="Pfam" id="PF13589">
    <property type="entry name" value="HATPase_c_3"/>
    <property type="match status" value="1"/>
</dbReference>
<name>A0ABQ6RAJ5_9STAP</name>
<organism evidence="8 9">
    <name type="scientific">Macrococcus equipercicus</name>
    <dbReference type="NCBI Taxonomy" id="69967"/>
    <lineage>
        <taxon>Bacteria</taxon>
        <taxon>Bacillati</taxon>
        <taxon>Bacillota</taxon>
        <taxon>Bacilli</taxon>
        <taxon>Bacillales</taxon>
        <taxon>Staphylococcaceae</taxon>
        <taxon>Macrococcus</taxon>
    </lineage>
</organism>
<dbReference type="Gene3D" id="3.30.1540.20">
    <property type="entry name" value="MutL, C-terminal domain, dimerisation subdomain"/>
    <property type="match status" value="1"/>
</dbReference>
<gene>
    <name evidence="4 8" type="primary">mutL</name>
    <name evidence="8" type="ORF">ERX35_004980</name>
</gene>
<dbReference type="InterPro" id="IPR038973">
    <property type="entry name" value="MutL/Mlh/Pms-like"/>
</dbReference>
<dbReference type="Gene3D" id="3.30.565.10">
    <property type="entry name" value="Histidine kinase-like ATPase, C-terminal domain"/>
    <property type="match status" value="1"/>
</dbReference>
<dbReference type="InterPro" id="IPR014721">
    <property type="entry name" value="Ribsml_uS5_D2-typ_fold_subgr"/>
</dbReference>
<dbReference type="CDD" id="cd00782">
    <property type="entry name" value="MutL_Trans"/>
    <property type="match status" value="1"/>
</dbReference>
<feature type="compositionally biased region" description="Low complexity" evidence="5">
    <location>
        <begin position="392"/>
        <end position="402"/>
    </location>
</feature>
<dbReference type="Proteomes" id="UP000295735">
    <property type="component" value="Unassembled WGS sequence"/>
</dbReference>
<dbReference type="Gene3D" id="3.30.1370.100">
    <property type="entry name" value="MutL, C-terminal domain, regulatory subdomain"/>
    <property type="match status" value="1"/>
</dbReference>
<dbReference type="InterPro" id="IPR036890">
    <property type="entry name" value="HATPase_C_sf"/>
</dbReference>
<protein>
    <recommendedName>
        <fullName evidence="4">DNA mismatch repair protein MutL</fullName>
    </recommendedName>
</protein>